<name>A0A8X8W710_SALSN</name>
<feature type="repeat" description="PPR" evidence="2">
    <location>
        <begin position="215"/>
        <end position="249"/>
    </location>
</feature>
<comment type="caution">
    <text evidence="3">The sequence shown here is derived from an EMBL/GenBank/DDBJ whole genome shotgun (WGS) entry which is preliminary data.</text>
</comment>
<dbReference type="InterPro" id="IPR046848">
    <property type="entry name" value="E_motif"/>
</dbReference>
<accession>A0A8X8W710</accession>
<dbReference type="SUPFAM" id="SSF48452">
    <property type="entry name" value="TPR-like"/>
    <property type="match status" value="1"/>
</dbReference>
<dbReference type="GO" id="GO:0009451">
    <property type="term" value="P:RNA modification"/>
    <property type="evidence" value="ECO:0007669"/>
    <property type="project" value="InterPro"/>
</dbReference>
<proteinExistence type="predicted"/>
<dbReference type="PROSITE" id="PS51375">
    <property type="entry name" value="PPR"/>
    <property type="match status" value="5"/>
</dbReference>
<dbReference type="Gene3D" id="1.25.40.10">
    <property type="entry name" value="Tetratricopeptide repeat domain"/>
    <property type="match status" value="5"/>
</dbReference>
<dbReference type="PANTHER" id="PTHR47926">
    <property type="entry name" value="PENTATRICOPEPTIDE REPEAT-CONTAINING PROTEIN"/>
    <property type="match status" value="1"/>
</dbReference>
<dbReference type="Pfam" id="PF01535">
    <property type="entry name" value="PPR"/>
    <property type="match status" value="9"/>
</dbReference>
<feature type="repeat" description="PPR" evidence="2">
    <location>
        <begin position="129"/>
        <end position="163"/>
    </location>
</feature>
<dbReference type="AlphaFoldDB" id="A0A8X8W710"/>
<keyword evidence="1" id="KW-0677">Repeat</keyword>
<dbReference type="InterPro" id="IPR011990">
    <property type="entry name" value="TPR-like_helical_dom_sf"/>
</dbReference>
<dbReference type="Pfam" id="PF20431">
    <property type="entry name" value="E_motif"/>
    <property type="match status" value="1"/>
</dbReference>
<evidence type="ECO:0000256" key="2">
    <source>
        <dbReference type="PROSITE-ProRule" id="PRU00708"/>
    </source>
</evidence>
<organism evidence="3">
    <name type="scientific">Salvia splendens</name>
    <name type="common">Scarlet sage</name>
    <dbReference type="NCBI Taxonomy" id="180675"/>
    <lineage>
        <taxon>Eukaryota</taxon>
        <taxon>Viridiplantae</taxon>
        <taxon>Streptophyta</taxon>
        <taxon>Embryophyta</taxon>
        <taxon>Tracheophyta</taxon>
        <taxon>Spermatophyta</taxon>
        <taxon>Magnoliopsida</taxon>
        <taxon>eudicotyledons</taxon>
        <taxon>Gunneridae</taxon>
        <taxon>Pentapetalae</taxon>
        <taxon>asterids</taxon>
        <taxon>lamiids</taxon>
        <taxon>Lamiales</taxon>
        <taxon>Lamiaceae</taxon>
        <taxon>Nepetoideae</taxon>
        <taxon>Mentheae</taxon>
        <taxon>Salviinae</taxon>
        <taxon>Salvia</taxon>
        <taxon>Salvia subgen. Calosphace</taxon>
        <taxon>core Calosphace</taxon>
    </lineage>
</organism>
<protein>
    <recommendedName>
        <fullName evidence="5">Pentatricopeptide repeat-containing protein</fullName>
    </recommendedName>
</protein>
<dbReference type="InterPro" id="IPR002885">
    <property type="entry name" value="PPR_rpt"/>
</dbReference>
<reference evidence="3" key="2">
    <citation type="submission" date="2020-08" db="EMBL/GenBank/DDBJ databases">
        <title>Plant Genome Project.</title>
        <authorList>
            <person name="Zhang R.-G."/>
        </authorList>
    </citation>
    <scope>NUCLEOTIDE SEQUENCE</scope>
    <source>
        <strain evidence="3">Huo1</strain>
        <tissue evidence="3">Leaf</tissue>
    </source>
</reference>
<dbReference type="Proteomes" id="UP000298416">
    <property type="component" value="Unassembled WGS sequence"/>
</dbReference>
<evidence type="ECO:0000313" key="4">
    <source>
        <dbReference type="Proteomes" id="UP000298416"/>
    </source>
</evidence>
<dbReference type="FunFam" id="1.25.40.10:FF:000125">
    <property type="entry name" value="Pentatricopeptide repeat-containing protein"/>
    <property type="match status" value="1"/>
</dbReference>
<gene>
    <name evidence="3" type="ORF">SASPL_150592</name>
</gene>
<dbReference type="EMBL" id="PNBA02000020">
    <property type="protein sequence ID" value="KAG6389133.1"/>
    <property type="molecule type" value="Genomic_DNA"/>
</dbReference>
<feature type="repeat" description="PPR" evidence="2">
    <location>
        <begin position="325"/>
        <end position="359"/>
    </location>
</feature>
<feature type="repeat" description="PPR" evidence="2">
    <location>
        <begin position="36"/>
        <end position="66"/>
    </location>
</feature>
<dbReference type="InterPro" id="IPR046960">
    <property type="entry name" value="PPR_At4g14850-like_plant"/>
</dbReference>
<dbReference type="GO" id="GO:0048731">
    <property type="term" value="P:system development"/>
    <property type="evidence" value="ECO:0007669"/>
    <property type="project" value="UniProtKB-ARBA"/>
</dbReference>
<evidence type="ECO:0000256" key="1">
    <source>
        <dbReference type="ARBA" id="ARBA00022737"/>
    </source>
</evidence>
<reference evidence="3" key="1">
    <citation type="submission" date="2018-01" db="EMBL/GenBank/DDBJ databases">
        <authorList>
            <person name="Mao J.F."/>
        </authorList>
    </citation>
    <scope>NUCLEOTIDE SEQUENCE</scope>
    <source>
        <strain evidence="3">Huo1</strain>
        <tissue evidence="3">Leaf</tissue>
    </source>
</reference>
<dbReference type="Pfam" id="PF13041">
    <property type="entry name" value="PPR_2"/>
    <property type="match status" value="1"/>
</dbReference>
<keyword evidence="4" id="KW-1185">Reference proteome</keyword>
<dbReference type="FunFam" id="1.25.40.10:FF:000090">
    <property type="entry name" value="Pentatricopeptide repeat-containing protein, chloroplastic"/>
    <property type="match status" value="1"/>
</dbReference>
<dbReference type="Pfam" id="PF12854">
    <property type="entry name" value="PPR_1"/>
    <property type="match status" value="1"/>
</dbReference>
<dbReference type="NCBIfam" id="TIGR00756">
    <property type="entry name" value="PPR"/>
    <property type="match status" value="8"/>
</dbReference>
<feature type="repeat" description="PPR" evidence="2">
    <location>
        <begin position="67"/>
        <end position="101"/>
    </location>
</feature>
<evidence type="ECO:0008006" key="5">
    <source>
        <dbReference type="Google" id="ProtNLM"/>
    </source>
</evidence>
<evidence type="ECO:0000313" key="3">
    <source>
        <dbReference type="EMBL" id="KAG6389133.1"/>
    </source>
</evidence>
<dbReference type="GO" id="GO:0003723">
    <property type="term" value="F:RNA binding"/>
    <property type="evidence" value="ECO:0007669"/>
    <property type="project" value="InterPro"/>
</dbReference>
<sequence length="501" mass="56890">MPSKCEVACDTMISGCFFSGNVKLAHQLFDEMPVKDLVAWNIMIKGYIKNNNIRASRQLFDQMPIKDVISWNTMLSGYVKNGSMDEVNRVYDRMLVKDVVSWNTIISGYVQNVLMDEARRDFNQMPVKNVVSWNLMVSGYVQNGLIDKARRVFDRMPVKDVFSWNTMMSVYVKDGLMDEARSVFDQLPVKNVVSWTTLMLMDEARRVFDQMPVKDVVSLRTMMSGYAHNGLMNKARKVFDQIPHRDCIAWSSIIAGYNQNGDHEDALLMFTEAMNDREMLSAYAFASVIRGFANCNVETALISMYCKCGSINEAYELFERIEDTDVISWTTLIVGYARHGLGQEALQHFESMKLSFVKPNDITMVGVLMACSHCGFVEKGKHYFYSMTKDHGIVANLMHYSCLIDFLGRVGRLDEAYDLIKSMPFEPNVKIWGSLLGASKTHGNIELGEKAAEILLYIDPWKSSVNVQLAHIYGASGRWEDAERIGLKRRGLGVVKTIAYS</sequence>